<dbReference type="VEuPathDB" id="PlasmoDB:PVX_106210"/>
<sequence>MTKCTSISKDYIDYKCYQCLKDKFDYCTFTDSGRTDLNSVLDSMHEKFAYFTPNNEILEGIVKHLKCNSVIMETDTDVACKYINFWLYEKVKVKYFYNYDSIFKNFEEFVKKFYKVVTSYRNYESCTKSIKIPDNVEYNKMKTLYTLYKKYDNMKFMHTFTDEWMKTCKNIHYITTQANLAARSYYDDEEFIKVLRHLRDVIKNGEGIYKSLCDRDLLELKTMVTESAFPPRNTEPPPPKERLQSPDSLEQHTHQTLAQHVSGNGIPKKPEPNVDLQASSRTVQLSSGEHLTHVPHERSPPEAQRPMESSLGVSHHAGEFREDVFESPSFSREQYEPSRDEHSRSVHTRYKPVEEGYTTEAGITPTDGTQSYLEGFKGTITGVLGSVDPGPVLVVSGGMGALFLLFKLDLSLEEEEDDSVKFLELLEDLHQEISQIFMNMKVGILDMVQ</sequence>
<dbReference type="VEuPathDB" id="PlasmoDB:PVPAM_010012400"/>
<dbReference type="EMBL" id="FLYH01000226">
    <property type="protein sequence ID" value="SCA60160.1"/>
    <property type="molecule type" value="Genomic_DNA"/>
</dbReference>
<proteinExistence type="predicted"/>
<dbReference type="InterPro" id="IPR008780">
    <property type="entry name" value="Plasmodium_Vir"/>
</dbReference>
<organism evidence="2 3">
    <name type="scientific">Plasmodium vivax</name>
    <name type="common">malaria parasite P. vivax</name>
    <dbReference type="NCBI Taxonomy" id="5855"/>
    <lineage>
        <taxon>Eukaryota</taxon>
        <taxon>Sar</taxon>
        <taxon>Alveolata</taxon>
        <taxon>Apicomplexa</taxon>
        <taxon>Aconoidasida</taxon>
        <taxon>Haemosporida</taxon>
        <taxon>Plasmodiidae</taxon>
        <taxon>Plasmodium</taxon>
        <taxon>Plasmodium (Plasmodium)</taxon>
    </lineage>
</organism>
<evidence type="ECO:0000313" key="3">
    <source>
        <dbReference type="Proteomes" id="UP000196402"/>
    </source>
</evidence>
<feature type="region of interest" description="Disordered" evidence="1">
    <location>
        <begin position="224"/>
        <end position="366"/>
    </location>
</feature>
<accession>A0A1G4E247</accession>
<feature type="compositionally biased region" description="Basic and acidic residues" evidence="1">
    <location>
        <begin position="238"/>
        <end position="253"/>
    </location>
</feature>
<dbReference type="VEuPathDB" id="PlasmoDB:PVW1_000009000"/>
<dbReference type="Pfam" id="PF05795">
    <property type="entry name" value="Plasmodium_Vir"/>
    <property type="match status" value="1"/>
</dbReference>
<protein>
    <submittedName>
        <fullName evidence="2">Vir protein, putative</fullName>
    </submittedName>
</protein>
<gene>
    <name evidence="2" type="ORF">PVT01_000077100</name>
</gene>
<dbReference type="Proteomes" id="UP000196402">
    <property type="component" value="Unassembled WGS sequence"/>
</dbReference>
<dbReference type="AlphaFoldDB" id="A0A1G4E247"/>
<dbReference type="VEuPathDB" id="PlasmoDB:PVP01_0002930"/>
<name>A0A1G4E247_PLAVI</name>
<evidence type="ECO:0000256" key="1">
    <source>
        <dbReference type="SAM" id="MobiDB-lite"/>
    </source>
</evidence>
<reference evidence="2 3" key="1">
    <citation type="submission" date="2016-07" db="EMBL/GenBank/DDBJ databases">
        <authorList>
            <consortium name="Pathogen Informatics"/>
        </authorList>
    </citation>
    <scope>NUCLEOTIDE SEQUENCE [LARGE SCALE GENOMIC DNA]</scope>
</reference>
<feature type="compositionally biased region" description="Polar residues" evidence="1">
    <location>
        <begin position="276"/>
        <end position="289"/>
    </location>
</feature>
<feature type="compositionally biased region" description="Basic and acidic residues" evidence="1">
    <location>
        <begin position="290"/>
        <end position="300"/>
    </location>
</feature>
<feature type="compositionally biased region" description="Basic and acidic residues" evidence="1">
    <location>
        <begin position="333"/>
        <end position="344"/>
    </location>
</feature>
<evidence type="ECO:0000313" key="2">
    <source>
        <dbReference type="EMBL" id="SCA60160.1"/>
    </source>
</evidence>